<reference evidence="2" key="3">
    <citation type="submission" date="2025-08" db="UniProtKB">
        <authorList>
            <consortium name="Ensembl"/>
        </authorList>
    </citation>
    <scope>IDENTIFICATION</scope>
</reference>
<dbReference type="Gene3D" id="3.40.50.1000">
    <property type="entry name" value="HAD superfamily/HAD-like"/>
    <property type="match status" value="1"/>
</dbReference>
<accession>A0A2I2YM72</accession>
<name>A0A2I2YM72_GORGO</name>
<feature type="chain" id="PRO_5014150437" evidence="1">
    <location>
        <begin position="24"/>
        <end position="223"/>
    </location>
</feature>
<dbReference type="Ensembl" id="ENSGGOT00000045974.1">
    <property type="protein sequence ID" value="ENSGGOP00000035990.1"/>
    <property type="gene ID" value="ENSGGOG00000012285.3"/>
</dbReference>
<dbReference type="EMBL" id="CABD030119773">
    <property type="status" value="NOT_ANNOTATED_CDS"/>
    <property type="molecule type" value="Genomic_DNA"/>
</dbReference>
<proteinExistence type="predicted"/>
<dbReference type="EMBL" id="CABD030119774">
    <property type="status" value="NOT_ANNOTATED_CDS"/>
    <property type="molecule type" value="Genomic_DNA"/>
</dbReference>
<reference evidence="3" key="1">
    <citation type="submission" date="2011-05" db="EMBL/GenBank/DDBJ databases">
        <title>Insights into the evolution of the great apes provided by the gorilla genome.</title>
        <authorList>
            <person name="Scally A."/>
        </authorList>
    </citation>
    <scope>NUCLEOTIDE SEQUENCE [LARGE SCALE GENOMIC DNA]</scope>
</reference>
<dbReference type="InterPro" id="IPR050324">
    <property type="entry name" value="CDP-alcohol_PTase-I"/>
</dbReference>
<feature type="signal peptide" evidence="1">
    <location>
        <begin position="1"/>
        <end position="23"/>
    </location>
</feature>
<evidence type="ECO:0000313" key="3">
    <source>
        <dbReference type="Proteomes" id="UP000001519"/>
    </source>
</evidence>
<dbReference type="Proteomes" id="UP000001519">
    <property type="component" value="Chromosome 22"/>
</dbReference>
<sequence length="223" mass="23869">MAAWGCVAALGAARGLCWRAARAAAGLQGRPARRCYAVGPAQPLPRNDFPRIEGVLLLGEPVRWETSLQLIMDVLLSNGSPGAGLATPPYPHLPVLASNMDLLWMAEAKMPSDNPMSDVYGANLFHQYLQKATHDGAPELGAGGPRQQQPSASQSCISILVCTGIYNPRNPRSTEPVLGGGEPPFHGHRDLCFSPGLMEASHVVNDVNEAVQLVFRKEGWALE</sequence>
<reference evidence="2" key="4">
    <citation type="submission" date="2025-09" db="UniProtKB">
        <authorList>
            <consortium name="Ensembl"/>
        </authorList>
    </citation>
    <scope>IDENTIFICATION</scope>
</reference>
<dbReference type="AlphaFoldDB" id="A0A2I2YM72"/>
<keyword evidence="3" id="KW-1185">Reference proteome</keyword>
<dbReference type="PANTHER" id="PTHR14269:SF17">
    <property type="entry name" value="HALOACID DEHALOGENASE-LIKE HYDROLASE DOMAIN-CONTAINING 5"/>
    <property type="match status" value="1"/>
</dbReference>
<dbReference type="PANTHER" id="PTHR14269">
    <property type="entry name" value="CDP-DIACYLGLYCEROL--GLYCEROL-3-PHOSPHATE 3-PHOSPHATIDYLTRANSFERASE-RELATED"/>
    <property type="match status" value="1"/>
</dbReference>
<keyword evidence="1" id="KW-0732">Signal</keyword>
<dbReference type="GeneTree" id="ENSGT00390000018051"/>
<reference evidence="2 3" key="2">
    <citation type="journal article" date="2012" name="Nature">
        <title>Insights into hominid evolution from the gorilla genome sequence.</title>
        <authorList>
            <person name="Scally A."/>
            <person name="Dutheil J.Y."/>
            <person name="Hillier L.W."/>
            <person name="Jordan G.E."/>
            <person name="Goodhead I."/>
            <person name="Herrero J."/>
            <person name="Hobolth A."/>
            <person name="Lappalainen T."/>
            <person name="Mailund T."/>
            <person name="Marques-Bonet T."/>
            <person name="McCarthy S."/>
            <person name="Montgomery S.H."/>
            <person name="Schwalie P.C."/>
            <person name="Tang Y.A."/>
            <person name="Ward M.C."/>
            <person name="Xue Y."/>
            <person name="Yngvadottir B."/>
            <person name="Alkan C."/>
            <person name="Andersen L.N."/>
            <person name="Ayub Q."/>
            <person name="Ball E.V."/>
            <person name="Beal K."/>
            <person name="Bradley B.J."/>
            <person name="Chen Y."/>
            <person name="Clee C.M."/>
            <person name="Fitzgerald S."/>
            <person name="Graves T.A."/>
            <person name="Gu Y."/>
            <person name="Heath P."/>
            <person name="Heger A."/>
            <person name="Karakoc E."/>
            <person name="Kolb-Kokocinski A."/>
            <person name="Laird G.K."/>
            <person name="Lunter G."/>
            <person name="Meader S."/>
            <person name="Mort M."/>
            <person name="Mullikin J.C."/>
            <person name="Munch K."/>
            <person name="O'Connor T.D."/>
            <person name="Phillips A.D."/>
            <person name="Prado-Martinez J."/>
            <person name="Rogers A.S."/>
            <person name="Sajjadian S."/>
            <person name="Schmidt D."/>
            <person name="Shaw K."/>
            <person name="Simpson J.T."/>
            <person name="Stenson P.D."/>
            <person name="Turner D.J."/>
            <person name="Vigilant L."/>
            <person name="Vilella A.J."/>
            <person name="Whitener W."/>
            <person name="Zhu B."/>
            <person name="Cooper D.N."/>
            <person name="de Jong P."/>
            <person name="Dermitzakis E.T."/>
            <person name="Eichler E.E."/>
            <person name="Flicek P."/>
            <person name="Goldman N."/>
            <person name="Mundy N.I."/>
            <person name="Ning Z."/>
            <person name="Odom D.T."/>
            <person name="Ponting C.P."/>
            <person name="Quail M.A."/>
            <person name="Ryder O.A."/>
            <person name="Searle S.M."/>
            <person name="Warren W.C."/>
            <person name="Wilson R.K."/>
            <person name="Schierup M.H."/>
            <person name="Rogers J."/>
            <person name="Tyler-Smith C."/>
            <person name="Durbin R."/>
        </authorList>
    </citation>
    <scope>NUCLEOTIDE SEQUENCE [LARGE SCALE GENOMIC DNA]</scope>
</reference>
<dbReference type="EMBL" id="CABD030119775">
    <property type="status" value="NOT_ANNOTATED_CDS"/>
    <property type="molecule type" value="Genomic_DNA"/>
</dbReference>
<dbReference type="InterPro" id="IPR023214">
    <property type="entry name" value="HAD_sf"/>
</dbReference>
<protein>
    <submittedName>
        <fullName evidence="2">Haloacid dehalogenase like hydrolase domain containing 5</fullName>
    </submittedName>
</protein>
<dbReference type="Bgee" id="ENSGGOG00000012285">
    <property type="expression patterns" value="Expressed in heart and 6 other cell types or tissues"/>
</dbReference>
<organism evidence="2 3">
    <name type="scientific">Gorilla gorilla gorilla</name>
    <name type="common">Western lowland gorilla</name>
    <dbReference type="NCBI Taxonomy" id="9595"/>
    <lineage>
        <taxon>Eukaryota</taxon>
        <taxon>Metazoa</taxon>
        <taxon>Chordata</taxon>
        <taxon>Craniata</taxon>
        <taxon>Vertebrata</taxon>
        <taxon>Euteleostomi</taxon>
        <taxon>Mammalia</taxon>
        <taxon>Eutheria</taxon>
        <taxon>Euarchontoglires</taxon>
        <taxon>Primates</taxon>
        <taxon>Haplorrhini</taxon>
        <taxon>Catarrhini</taxon>
        <taxon>Hominidae</taxon>
        <taxon>Gorilla</taxon>
    </lineage>
</organism>
<evidence type="ECO:0000313" key="2">
    <source>
        <dbReference type="Ensembl" id="ENSGGOP00000035990.1"/>
    </source>
</evidence>
<dbReference type="EMBL" id="CABD030119776">
    <property type="status" value="NOT_ANNOTATED_CDS"/>
    <property type="molecule type" value="Genomic_DNA"/>
</dbReference>
<evidence type="ECO:0000256" key="1">
    <source>
        <dbReference type="SAM" id="SignalP"/>
    </source>
</evidence>